<name>A0AAV9QXM9_9TELE</name>
<organism evidence="2 3">
    <name type="scientific">Crenichthys baileyi</name>
    <name type="common">White River springfish</name>
    <dbReference type="NCBI Taxonomy" id="28760"/>
    <lineage>
        <taxon>Eukaryota</taxon>
        <taxon>Metazoa</taxon>
        <taxon>Chordata</taxon>
        <taxon>Craniata</taxon>
        <taxon>Vertebrata</taxon>
        <taxon>Euteleostomi</taxon>
        <taxon>Actinopterygii</taxon>
        <taxon>Neopterygii</taxon>
        <taxon>Teleostei</taxon>
        <taxon>Neoteleostei</taxon>
        <taxon>Acanthomorphata</taxon>
        <taxon>Ovalentaria</taxon>
        <taxon>Atherinomorphae</taxon>
        <taxon>Cyprinodontiformes</taxon>
        <taxon>Goodeidae</taxon>
        <taxon>Crenichthys</taxon>
    </lineage>
</organism>
<gene>
    <name evidence="2" type="ORF">CRENBAI_014446</name>
</gene>
<evidence type="ECO:0000313" key="2">
    <source>
        <dbReference type="EMBL" id="KAK5602261.1"/>
    </source>
</evidence>
<evidence type="ECO:0000259" key="1">
    <source>
        <dbReference type="PROSITE" id="PS50086"/>
    </source>
</evidence>
<dbReference type="SUPFAM" id="SSF47923">
    <property type="entry name" value="Ypt/Rab-GAP domain of gyp1p"/>
    <property type="match status" value="2"/>
</dbReference>
<dbReference type="GO" id="GO:0031267">
    <property type="term" value="F:small GTPase binding"/>
    <property type="evidence" value="ECO:0007669"/>
    <property type="project" value="TreeGrafter"/>
</dbReference>
<dbReference type="Gene3D" id="1.10.10.750">
    <property type="entry name" value="Ypt/Rab-GAP domain of gyp1p, domain 1"/>
    <property type="match status" value="1"/>
</dbReference>
<reference evidence="2 3" key="1">
    <citation type="submission" date="2021-06" db="EMBL/GenBank/DDBJ databases">
        <authorList>
            <person name="Palmer J.M."/>
        </authorList>
    </citation>
    <scope>NUCLEOTIDE SEQUENCE [LARGE SCALE GENOMIC DNA]</scope>
    <source>
        <strain evidence="2 3">MEX-2019</strain>
        <tissue evidence="2">Muscle</tissue>
    </source>
</reference>
<dbReference type="InterPro" id="IPR035969">
    <property type="entry name" value="Rab-GAP_TBC_sf"/>
</dbReference>
<dbReference type="EMBL" id="JAHHUM010002622">
    <property type="protein sequence ID" value="KAK5602261.1"/>
    <property type="molecule type" value="Genomic_DNA"/>
</dbReference>
<keyword evidence="3" id="KW-1185">Reference proteome</keyword>
<dbReference type="Gene3D" id="1.10.8.270">
    <property type="entry name" value="putative rabgap domain of human tbc1 domain family member 14 like domains"/>
    <property type="match status" value="1"/>
</dbReference>
<dbReference type="FunFam" id="1.10.8.270:FF:000016">
    <property type="entry name" value="TBC1 domain family member 2A"/>
    <property type="match status" value="1"/>
</dbReference>
<sequence length="408" mass="46903">MRRRNSSSASRRSSANKRRSASLRFDEFGFAFNNRKEQKLHHRCHEYSYPQLSPVRVKELCELLSYWNGASFICRSQIERYIRLGIPPSLRGRVWKCLLNIDTLRESSDFNYQTCLSEVREPLVDLGISEYGILSAISTLSDTQNDLGLNQQQPSSSSEPFYSIDEITLFRQIALDLQRSFPNHRSLMGQSPEAIEGQAKLFRVLIAYAKYNPQIGYSQGMSYIAAVLLMQLGEEEAFWALTALLDKPRYLAELFDLSLTKVQHQVKVFDKFLKHRKAQLSKYLDSTGVLSVHFVMPWFLTLFTSLPCWDSVLAVWDLIILQGLPAVFRTALTIIELLEPRLMELNDEGTILPLLLRVPVDVAQYTVLVSELWKTEVQDWEIKCMNSLVLDESHHEPKAGKVEDNKET</sequence>
<dbReference type="InterPro" id="IPR050302">
    <property type="entry name" value="Rab_GAP_TBC_domain"/>
</dbReference>
<dbReference type="GO" id="GO:0005096">
    <property type="term" value="F:GTPase activator activity"/>
    <property type="evidence" value="ECO:0007669"/>
    <property type="project" value="TreeGrafter"/>
</dbReference>
<dbReference type="PANTHER" id="PTHR47219:SF9">
    <property type="entry name" value="GTPASE ACTIVATING PROTEIN AND CENTROSOME-ASSOCIATED, ISOFORM B"/>
    <property type="match status" value="1"/>
</dbReference>
<dbReference type="PANTHER" id="PTHR47219">
    <property type="entry name" value="RAB GTPASE-ACTIVATING PROTEIN 1-LIKE"/>
    <property type="match status" value="1"/>
</dbReference>
<protein>
    <recommendedName>
        <fullName evidence="1">Rab-GAP TBC domain-containing protein</fullName>
    </recommendedName>
</protein>
<accession>A0AAV9QXM9</accession>
<dbReference type="InterPro" id="IPR000195">
    <property type="entry name" value="Rab-GAP-TBC_dom"/>
</dbReference>
<dbReference type="Pfam" id="PF00566">
    <property type="entry name" value="RabGAP-TBC"/>
    <property type="match status" value="1"/>
</dbReference>
<evidence type="ECO:0000313" key="3">
    <source>
        <dbReference type="Proteomes" id="UP001311232"/>
    </source>
</evidence>
<feature type="domain" description="Rab-GAP TBC" evidence="1">
    <location>
        <begin position="85"/>
        <end position="323"/>
    </location>
</feature>
<dbReference type="SMART" id="SM00164">
    <property type="entry name" value="TBC"/>
    <property type="match status" value="1"/>
</dbReference>
<dbReference type="PROSITE" id="PS50086">
    <property type="entry name" value="TBC_RABGAP"/>
    <property type="match status" value="1"/>
</dbReference>
<comment type="caution">
    <text evidence="2">The sequence shown here is derived from an EMBL/GenBank/DDBJ whole genome shotgun (WGS) entry which is preliminary data.</text>
</comment>
<dbReference type="Proteomes" id="UP001311232">
    <property type="component" value="Unassembled WGS sequence"/>
</dbReference>
<proteinExistence type="predicted"/>
<dbReference type="Gene3D" id="1.10.472.80">
    <property type="entry name" value="Ypt/Rab-GAP domain of gyp1p, domain 3"/>
    <property type="match status" value="1"/>
</dbReference>
<dbReference type="AlphaFoldDB" id="A0AAV9QXM9"/>